<dbReference type="EMBL" id="PDEM01000009">
    <property type="protein sequence ID" value="PHZ85634.1"/>
    <property type="molecule type" value="Genomic_DNA"/>
</dbReference>
<evidence type="ECO:0000256" key="1">
    <source>
        <dbReference type="ARBA" id="ARBA00003565"/>
    </source>
</evidence>
<evidence type="ECO:0000259" key="3">
    <source>
        <dbReference type="PROSITE" id="PS51352"/>
    </source>
</evidence>
<dbReference type="PANTHER" id="PTHR13887">
    <property type="entry name" value="GLUTATHIONE S-TRANSFERASE KAPPA"/>
    <property type="match status" value="1"/>
</dbReference>
<dbReference type="SUPFAM" id="SSF52833">
    <property type="entry name" value="Thioredoxin-like"/>
    <property type="match status" value="1"/>
</dbReference>
<accession>A0A2G4YTH9</accession>
<dbReference type="OrthoDB" id="8478320at2"/>
<proteinExistence type="inferred from homology"/>
<dbReference type="PROSITE" id="PS51352">
    <property type="entry name" value="THIOREDOXIN_2"/>
    <property type="match status" value="1"/>
</dbReference>
<comment type="caution">
    <text evidence="4">The sequence shown here is derived from an EMBL/GenBank/DDBJ whole genome shotgun (WGS) entry which is preliminary data.</text>
</comment>
<dbReference type="InParanoid" id="A0A2G4YTH9"/>
<keyword evidence="5" id="KW-1185">Reference proteome</keyword>
<dbReference type="Gene3D" id="1.10.40.110">
    <property type="match status" value="1"/>
</dbReference>
<name>A0A2G4YTH9_9PROT</name>
<dbReference type="InterPro" id="IPR013766">
    <property type="entry name" value="Thioredoxin_domain"/>
</dbReference>
<protein>
    <recommendedName>
        <fullName evidence="3">Thioredoxin domain-containing protein</fullName>
    </recommendedName>
</protein>
<comment type="similarity">
    <text evidence="2">Belongs to the thioredoxin family. DsbA subfamily.</text>
</comment>
<sequence>MAKMISKKIALLIAALVIGGGALMVSMMAQPEDQVMANAEPETKAAASIAPAADTTDVGFLNYDMVLGDPDAPIEIIEYAAISCPHCAHFHADVLPDLKKKYIDTGKAKLIYRNFIFDNPFDVYASIMTRCVAKDKFFPTVKTYFEYQKVWMKGKEMMNIYETEGRDAAIAFSRQEVAKVGKMAGITEDQANACFANEEVVTYLLNVRQTAVQQYNVNSTPTLIVGGKAVEGHDFESLAVAIDKAGEDAKAGQ</sequence>
<feature type="domain" description="Thioredoxin" evidence="3">
    <location>
        <begin position="39"/>
        <end position="182"/>
    </location>
</feature>
<dbReference type="AlphaFoldDB" id="A0A2G4YTH9"/>
<evidence type="ECO:0000313" key="5">
    <source>
        <dbReference type="Proteomes" id="UP000229730"/>
    </source>
</evidence>
<evidence type="ECO:0000313" key="4">
    <source>
        <dbReference type="EMBL" id="PHZ85634.1"/>
    </source>
</evidence>
<dbReference type="Proteomes" id="UP000229730">
    <property type="component" value="Unassembled WGS sequence"/>
</dbReference>
<dbReference type="Gene3D" id="3.40.30.10">
    <property type="entry name" value="Glutaredoxin"/>
    <property type="match status" value="1"/>
</dbReference>
<dbReference type="InterPro" id="IPR012336">
    <property type="entry name" value="Thioredoxin-like_fold"/>
</dbReference>
<organism evidence="4 5">
    <name type="scientific">Paremcibacter congregatus</name>
    <dbReference type="NCBI Taxonomy" id="2043170"/>
    <lineage>
        <taxon>Bacteria</taxon>
        <taxon>Pseudomonadati</taxon>
        <taxon>Pseudomonadota</taxon>
        <taxon>Alphaproteobacteria</taxon>
        <taxon>Emcibacterales</taxon>
        <taxon>Emcibacteraceae</taxon>
        <taxon>Paremcibacter</taxon>
    </lineage>
</organism>
<reference evidence="4 5" key="1">
    <citation type="submission" date="2017-10" db="EMBL/GenBank/DDBJ databases">
        <title>Frigbacter circumglobatus gen. nov. sp. nov., isolated from sediment cultured in situ.</title>
        <authorList>
            <person name="Zhao Z."/>
        </authorList>
    </citation>
    <scope>NUCLEOTIDE SEQUENCE [LARGE SCALE GENOMIC DNA]</scope>
    <source>
        <strain evidence="4 5">ZYL</strain>
    </source>
</reference>
<gene>
    <name evidence="4" type="ORF">CRD36_02805</name>
</gene>
<dbReference type="PANTHER" id="PTHR13887:SF56">
    <property type="entry name" value="THIOREDOXIN-LIKE REDUCTASE RV2466C"/>
    <property type="match status" value="1"/>
</dbReference>
<comment type="function">
    <text evidence="1">May be required for disulfide bond formation in some proteins.</text>
</comment>
<evidence type="ECO:0000256" key="2">
    <source>
        <dbReference type="ARBA" id="ARBA00005791"/>
    </source>
</evidence>
<dbReference type="Pfam" id="PF13462">
    <property type="entry name" value="Thioredoxin_4"/>
    <property type="match status" value="1"/>
</dbReference>
<dbReference type="InterPro" id="IPR036249">
    <property type="entry name" value="Thioredoxin-like_sf"/>
</dbReference>